<proteinExistence type="predicted"/>
<dbReference type="AlphaFoldDB" id="A0A5C6RGW0"/>
<dbReference type="EMBL" id="VOOR01000054">
    <property type="protein sequence ID" value="TXB61541.1"/>
    <property type="molecule type" value="Genomic_DNA"/>
</dbReference>
<name>A0A5C6RGW0_9BACT</name>
<dbReference type="RefSeq" id="WP_147169062.1">
    <property type="nucleotide sequence ID" value="NZ_VOOR01000054.1"/>
</dbReference>
<feature type="transmembrane region" description="Helical" evidence="2">
    <location>
        <begin position="36"/>
        <end position="56"/>
    </location>
</feature>
<comment type="caution">
    <text evidence="3">The sequence shown here is derived from an EMBL/GenBank/DDBJ whole genome shotgun (WGS) entry which is preliminary data.</text>
</comment>
<evidence type="ECO:0000313" key="4">
    <source>
        <dbReference type="Proteomes" id="UP000321580"/>
    </source>
</evidence>
<keyword evidence="2" id="KW-0472">Membrane</keyword>
<accession>A0A5C6RGW0</accession>
<keyword evidence="4" id="KW-1185">Reference proteome</keyword>
<dbReference type="OrthoDB" id="978251at2"/>
<keyword evidence="2" id="KW-1133">Transmembrane helix</keyword>
<organism evidence="3 4">
    <name type="scientific">Phaeodactylibacter luteus</name>
    <dbReference type="NCBI Taxonomy" id="1564516"/>
    <lineage>
        <taxon>Bacteria</taxon>
        <taxon>Pseudomonadati</taxon>
        <taxon>Bacteroidota</taxon>
        <taxon>Saprospiria</taxon>
        <taxon>Saprospirales</taxon>
        <taxon>Haliscomenobacteraceae</taxon>
        <taxon>Phaeodactylibacter</taxon>
    </lineage>
</organism>
<reference evidence="3 4" key="1">
    <citation type="submission" date="2019-08" db="EMBL/GenBank/DDBJ databases">
        <title>Genome of Phaeodactylibacter luteus.</title>
        <authorList>
            <person name="Bowman J.P."/>
        </authorList>
    </citation>
    <scope>NUCLEOTIDE SEQUENCE [LARGE SCALE GENOMIC DNA]</scope>
    <source>
        <strain evidence="3 4">KCTC 42180</strain>
    </source>
</reference>
<gene>
    <name evidence="3" type="ORF">FRY97_18510</name>
</gene>
<keyword evidence="1" id="KW-0175">Coiled coil</keyword>
<evidence type="ECO:0000313" key="3">
    <source>
        <dbReference type="EMBL" id="TXB61541.1"/>
    </source>
</evidence>
<feature type="coiled-coil region" evidence="1">
    <location>
        <begin position="119"/>
        <end position="146"/>
    </location>
</feature>
<sequence length="252" mass="28199">MQQQALFWIFVSIFTVTAIITLLGITGVLKNIKENYLNALFTALILEVIAAVIFVFRGMDYSGAAQAQGPCLEEVLERSGLGIDASGATDATDFLVRQLEELTLLRDRHKDLAGLPGEIARRDSALEAAAAQVAALEEELNQLGRQFYTKITRLRNYISDYGGFINLAWRPEEKAAVYRLLIEVFGDMGLIENEGSLYKNGDESEIDTEAICRIYMDYKKELQQPAESKTKVYLGEYDTILFIRTYLNQTGG</sequence>
<evidence type="ECO:0000256" key="2">
    <source>
        <dbReference type="SAM" id="Phobius"/>
    </source>
</evidence>
<dbReference type="Proteomes" id="UP000321580">
    <property type="component" value="Unassembled WGS sequence"/>
</dbReference>
<protein>
    <submittedName>
        <fullName evidence="3">Uncharacterized protein</fullName>
    </submittedName>
</protein>
<feature type="transmembrane region" description="Helical" evidence="2">
    <location>
        <begin position="6"/>
        <end position="29"/>
    </location>
</feature>
<keyword evidence="2" id="KW-0812">Transmembrane</keyword>
<evidence type="ECO:0000256" key="1">
    <source>
        <dbReference type="SAM" id="Coils"/>
    </source>
</evidence>